<sequence length="228" mass="26226">MSNEPKLIRKRMRWEKNFTQLRNEWVRDERLSYRARGLLSLLMSYPPSHEIRVKDLVASTPHERKDAVNSAIAELEQYGYLSRTRERAKTGILLGYVWELFDPFDNGQIGLTEPVDNTRSDKPHWGTTRAADPLPSEAGQPLPIEDSLNTPRNSFRGKSRALPRAVENSWPYVEHMGDFTNRVCKALPDAVNPHYCELGHQLSTLSLREPPLEYKTRLATWEQQAVSA</sequence>
<evidence type="ECO:0000313" key="3">
    <source>
        <dbReference type="Proteomes" id="UP001501079"/>
    </source>
</evidence>
<organism evidence="2 3">
    <name type="scientific">Gryllotalpicola koreensis</name>
    <dbReference type="NCBI Taxonomy" id="993086"/>
    <lineage>
        <taxon>Bacteria</taxon>
        <taxon>Bacillati</taxon>
        <taxon>Actinomycetota</taxon>
        <taxon>Actinomycetes</taxon>
        <taxon>Micrococcales</taxon>
        <taxon>Microbacteriaceae</taxon>
        <taxon>Gryllotalpicola</taxon>
    </lineage>
</organism>
<accession>A0ABP7ZUG0</accession>
<name>A0ABP7ZUG0_9MICO</name>
<evidence type="ECO:0000256" key="1">
    <source>
        <dbReference type="SAM" id="MobiDB-lite"/>
    </source>
</evidence>
<feature type="region of interest" description="Disordered" evidence="1">
    <location>
        <begin position="112"/>
        <end position="160"/>
    </location>
</feature>
<gene>
    <name evidence="2" type="ORF">GCM10022287_09150</name>
</gene>
<dbReference type="RefSeq" id="WP_344752092.1">
    <property type="nucleotide sequence ID" value="NZ_BAABBW010000001.1"/>
</dbReference>
<proteinExistence type="predicted"/>
<dbReference type="Proteomes" id="UP001501079">
    <property type="component" value="Unassembled WGS sequence"/>
</dbReference>
<keyword evidence="3" id="KW-1185">Reference proteome</keyword>
<dbReference type="EMBL" id="BAABBW010000001">
    <property type="protein sequence ID" value="GAA4170757.1"/>
    <property type="molecule type" value="Genomic_DNA"/>
</dbReference>
<comment type="caution">
    <text evidence="2">The sequence shown here is derived from an EMBL/GenBank/DDBJ whole genome shotgun (WGS) entry which is preliminary data.</text>
</comment>
<evidence type="ECO:0008006" key="4">
    <source>
        <dbReference type="Google" id="ProtNLM"/>
    </source>
</evidence>
<protein>
    <recommendedName>
        <fullName evidence="4">Helix-turn-helix domain-containing protein</fullName>
    </recommendedName>
</protein>
<evidence type="ECO:0000313" key="2">
    <source>
        <dbReference type="EMBL" id="GAA4170757.1"/>
    </source>
</evidence>
<reference evidence="3" key="1">
    <citation type="journal article" date="2019" name="Int. J. Syst. Evol. Microbiol.">
        <title>The Global Catalogue of Microorganisms (GCM) 10K type strain sequencing project: providing services to taxonomists for standard genome sequencing and annotation.</title>
        <authorList>
            <consortium name="The Broad Institute Genomics Platform"/>
            <consortium name="The Broad Institute Genome Sequencing Center for Infectious Disease"/>
            <person name="Wu L."/>
            <person name="Ma J."/>
        </authorList>
    </citation>
    <scope>NUCLEOTIDE SEQUENCE [LARGE SCALE GENOMIC DNA]</scope>
    <source>
        <strain evidence="3">JCM 17591</strain>
    </source>
</reference>